<dbReference type="PANTHER" id="PTHR30055">
    <property type="entry name" value="HTH-TYPE TRANSCRIPTIONAL REGULATOR RUTR"/>
    <property type="match status" value="1"/>
</dbReference>
<evidence type="ECO:0000256" key="1">
    <source>
        <dbReference type="ARBA" id="ARBA00023015"/>
    </source>
</evidence>
<dbReference type="AlphaFoldDB" id="A0A6J4IJI4"/>
<evidence type="ECO:0000313" key="6">
    <source>
        <dbReference type="EMBL" id="CAA9251919.1"/>
    </source>
</evidence>
<dbReference type="SUPFAM" id="SSF46689">
    <property type="entry name" value="Homeodomain-like"/>
    <property type="match status" value="1"/>
</dbReference>
<keyword evidence="3" id="KW-0804">Transcription</keyword>
<evidence type="ECO:0000256" key="4">
    <source>
        <dbReference type="PROSITE-ProRule" id="PRU00335"/>
    </source>
</evidence>
<evidence type="ECO:0000256" key="3">
    <source>
        <dbReference type="ARBA" id="ARBA00023163"/>
    </source>
</evidence>
<dbReference type="EMBL" id="CADCTB010000143">
    <property type="protein sequence ID" value="CAA9251919.1"/>
    <property type="molecule type" value="Genomic_DNA"/>
</dbReference>
<sequence length="206" mass="22325">MTPATRRARARRGDGELLRAEILAAAERLLIKTGDEGAVSIRAIADAAGVTPPSIYMHFADKTELLAAVCQARFHDLDRVMEEAAGKADNPVDALWARGRAYVRFGLENPEHYRILFMTKPGAERPTKDEGDLPGLTAFSHLVEDVARCMDAGFLAAGDPFLVATGLWTGVHGITSLLIARPDFPWPDVDRLLGHVIDVQGRGLSA</sequence>
<reference evidence="6" key="1">
    <citation type="submission" date="2020-02" db="EMBL/GenBank/DDBJ databases">
        <authorList>
            <person name="Meier V. D."/>
        </authorList>
    </citation>
    <scope>NUCLEOTIDE SEQUENCE</scope>
    <source>
        <strain evidence="6">AVDCRST_MAG10</strain>
    </source>
</reference>
<accession>A0A6J4IJI4</accession>
<keyword evidence="1" id="KW-0805">Transcription regulation</keyword>
<proteinExistence type="predicted"/>
<protein>
    <recommendedName>
        <fullName evidence="5">HTH tetR-type domain-containing protein</fullName>
    </recommendedName>
</protein>
<dbReference type="InterPro" id="IPR001647">
    <property type="entry name" value="HTH_TetR"/>
</dbReference>
<dbReference type="InterPro" id="IPR025996">
    <property type="entry name" value="MT1864/Rv1816-like_C"/>
</dbReference>
<dbReference type="InterPro" id="IPR050109">
    <property type="entry name" value="HTH-type_TetR-like_transc_reg"/>
</dbReference>
<feature type="domain" description="HTH tetR-type" evidence="5">
    <location>
        <begin position="16"/>
        <end position="77"/>
    </location>
</feature>
<dbReference type="GO" id="GO:0003700">
    <property type="term" value="F:DNA-binding transcription factor activity"/>
    <property type="evidence" value="ECO:0007669"/>
    <property type="project" value="TreeGrafter"/>
</dbReference>
<dbReference type="Pfam" id="PF13305">
    <property type="entry name" value="TetR_C_33"/>
    <property type="match status" value="1"/>
</dbReference>
<organism evidence="6">
    <name type="scientific">uncultured Acidimicrobiales bacterium</name>
    <dbReference type="NCBI Taxonomy" id="310071"/>
    <lineage>
        <taxon>Bacteria</taxon>
        <taxon>Bacillati</taxon>
        <taxon>Actinomycetota</taxon>
        <taxon>Acidimicrobiia</taxon>
        <taxon>Acidimicrobiales</taxon>
        <taxon>environmental samples</taxon>
    </lineage>
</organism>
<dbReference type="SUPFAM" id="SSF48498">
    <property type="entry name" value="Tetracyclin repressor-like, C-terminal domain"/>
    <property type="match status" value="1"/>
</dbReference>
<gene>
    <name evidence="6" type="ORF">AVDCRST_MAG10-2292</name>
</gene>
<name>A0A6J4IJI4_9ACTN</name>
<dbReference type="Gene3D" id="1.10.357.10">
    <property type="entry name" value="Tetracycline Repressor, domain 2"/>
    <property type="match status" value="1"/>
</dbReference>
<dbReference type="GO" id="GO:0000976">
    <property type="term" value="F:transcription cis-regulatory region binding"/>
    <property type="evidence" value="ECO:0007669"/>
    <property type="project" value="TreeGrafter"/>
</dbReference>
<dbReference type="InterPro" id="IPR009057">
    <property type="entry name" value="Homeodomain-like_sf"/>
</dbReference>
<feature type="DNA-binding region" description="H-T-H motif" evidence="4">
    <location>
        <begin position="40"/>
        <end position="59"/>
    </location>
</feature>
<keyword evidence="2 4" id="KW-0238">DNA-binding</keyword>
<dbReference type="PROSITE" id="PS50977">
    <property type="entry name" value="HTH_TETR_2"/>
    <property type="match status" value="1"/>
</dbReference>
<dbReference type="PANTHER" id="PTHR30055:SF212">
    <property type="entry name" value="TETR-FAMILY FAMILY TRANSCRIPTIONAL REGULATOR"/>
    <property type="match status" value="1"/>
</dbReference>
<evidence type="ECO:0000259" key="5">
    <source>
        <dbReference type="PROSITE" id="PS50977"/>
    </source>
</evidence>
<dbReference type="InterPro" id="IPR036271">
    <property type="entry name" value="Tet_transcr_reg_TetR-rel_C_sf"/>
</dbReference>
<dbReference type="Pfam" id="PF00440">
    <property type="entry name" value="TetR_N"/>
    <property type="match status" value="1"/>
</dbReference>
<evidence type="ECO:0000256" key="2">
    <source>
        <dbReference type="ARBA" id="ARBA00023125"/>
    </source>
</evidence>